<protein>
    <submittedName>
        <fullName evidence="5">AraC family transcriptional regulator</fullName>
    </submittedName>
</protein>
<dbReference type="SMART" id="SM00342">
    <property type="entry name" value="HTH_ARAC"/>
    <property type="match status" value="1"/>
</dbReference>
<dbReference type="InterPro" id="IPR003313">
    <property type="entry name" value="AraC-bd"/>
</dbReference>
<evidence type="ECO:0000313" key="6">
    <source>
        <dbReference type="Proteomes" id="UP000051841"/>
    </source>
</evidence>
<evidence type="ECO:0000259" key="4">
    <source>
        <dbReference type="PROSITE" id="PS01124"/>
    </source>
</evidence>
<dbReference type="PROSITE" id="PS01124">
    <property type="entry name" value="HTH_ARAC_FAMILY_2"/>
    <property type="match status" value="1"/>
</dbReference>
<keyword evidence="1" id="KW-0805">Transcription regulation</keyword>
<comment type="caution">
    <text evidence="5">The sequence shown here is derived from an EMBL/GenBank/DDBJ whole genome shotgun (WGS) entry which is preliminary data.</text>
</comment>
<dbReference type="Gene3D" id="1.10.10.60">
    <property type="entry name" value="Homeodomain-like"/>
    <property type="match status" value="2"/>
</dbReference>
<dbReference type="PANTHER" id="PTHR43280">
    <property type="entry name" value="ARAC-FAMILY TRANSCRIPTIONAL REGULATOR"/>
    <property type="match status" value="1"/>
</dbReference>
<accession>A0A0R2HCR9</accession>
<dbReference type="EMBL" id="JQBL01000027">
    <property type="protein sequence ID" value="KRN49190.1"/>
    <property type="molecule type" value="Genomic_DNA"/>
</dbReference>
<dbReference type="RefSeq" id="WP_031589641.1">
    <property type="nucleotide sequence ID" value="NZ_JNKN01000031.1"/>
</dbReference>
<dbReference type="GO" id="GO:0043565">
    <property type="term" value="F:sequence-specific DNA binding"/>
    <property type="evidence" value="ECO:0007669"/>
    <property type="project" value="InterPro"/>
</dbReference>
<feature type="domain" description="HTH araC/xylS-type" evidence="4">
    <location>
        <begin position="180"/>
        <end position="278"/>
    </location>
</feature>
<dbReference type="Pfam" id="PF02311">
    <property type="entry name" value="AraC_binding"/>
    <property type="match status" value="1"/>
</dbReference>
<proteinExistence type="predicted"/>
<name>A0A0R2HCR9_9FIRM</name>
<dbReference type="PRINTS" id="PR00032">
    <property type="entry name" value="HTHARAC"/>
</dbReference>
<dbReference type="InterPro" id="IPR020449">
    <property type="entry name" value="Tscrpt_reg_AraC-type_HTH"/>
</dbReference>
<dbReference type="InterPro" id="IPR009057">
    <property type="entry name" value="Homeodomain-like_sf"/>
</dbReference>
<reference evidence="5 6" key="1">
    <citation type="journal article" date="2015" name="Genome Announc.">
        <title>Expanding the biotechnology potential of lactobacilli through comparative genomics of 213 strains and associated genera.</title>
        <authorList>
            <person name="Sun Z."/>
            <person name="Harris H.M."/>
            <person name="McCann A."/>
            <person name="Guo C."/>
            <person name="Argimon S."/>
            <person name="Zhang W."/>
            <person name="Yang X."/>
            <person name="Jeffery I.B."/>
            <person name="Cooney J.C."/>
            <person name="Kagawa T.F."/>
            <person name="Liu W."/>
            <person name="Song Y."/>
            <person name="Salvetti E."/>
            <person name="Wrobel A."/>
            <person name="Rasinkangas P."/>
            <person name="Parkhill J."/>
            <person name="Rea M.C."/>
            <person name="O'Sullivan O."/>
            <person name="Ritari J."/>
            <person name="Douillard F.P."/>
            <person name="Paul Ross R."/>
            <person name="Yang R."/>
            <person name="Briner A.E."/>
            <person name="Felis G.E."/>
            <person name="de Vos W.M."/>
            <person name="Barrangou R."/>
            <person name="Klaenhammer T.R."/>
            <person name="Caufield P.W."/>
            <person name="Cui Y."/>
            <person name="Zhang H."/>
            <person name="O'Toole P.W."/>
        </authorList>
    </citation>
    <scope>NUCLEOTIDE SEQUENCE [LARGE SCALE GENOMIC DNA]</scope>
    <source>
        <strain evidence="5 6">DSM 20405</strain>
    </source>
</reference>
<dbReference type="SUPFAM" id="SSF51215">
    <property type="entry name" value="Regulatory protein AraC"/>
    <property type="match status" value="1"/>
</dbReference>
<dbReference type="Proteomes" id="UP000051841">
    <property type="component" value="Unassembled WGS sequence"/>
</dbReference>
<dbReference type="InterPro" id="IPR037923">
    <property type="entry name" value="HTH-like"/>
</dbReference>
<dbReference type="InterPro" id="IPR018062">
    <property type="entry name" value="HTH_AraC-typ_CS"/>
</dbReference>
<evidence type="ECO:0000313" key="5">
    <source>
        <dbReference type="EMBL" id="KRN49190.1"/>
    </source>
</evidence>
<dbReference type="SUPFAM" id="SSF46689">
    <property type="entry name" value="Homeodomain-like"/>
    <property type="match status" value="2"/>
</dbReference>
<dbReference type="Pfam" id="PF12833">
    <property type="entry name" value="HTH_18"/>
    <property type="match status" value="1"/>
</dbReference>
<gene>
    <name evidence="5" type="ORF">IV49_GL001022</name>
</gene>
<sequence length="283" mass="33099">MNDWQFSIFPNETFIDLTLYQYGGEVCKPSHLFGPATRNHYLFHYILKGKGTLHANNDKGASISYHLKAGDGFMIFPDQITTYIADANDPWEYMWIEFDGLRVKEALDSIGLTISSPIYHYLYEDTHKEMVKHMMHIASSKNATPFHLIGHLYLVLDNLMRSIKITEKHSGNRLIDYYMHETMVFIEQNYMSNISIEDIANNINLNRSYFGKIFKRETGKTPQSFLLNYRMIKACEYLKKTKMHIADISQSVGYDNQLHFSRAFKNIYGLSPMQWRKANRENT</sequence>
<keyword evidence="2" id="KW-0238">DNA-binding</keyword>
<dbReference type="GO" id="GO:0003700">
    <property type="term" value="F:DNA-binding transcription factor activity"/>
    <property type="evidence" value="ECO:0007669"/>
    <property type="project" value="InterPro"/>
</dbReference>
<evidence type="ECO:0000256" key="2">
    <source>
        <dbReference type="ARBA" id="ARBA00023125"/>
    </source>
</evidence>
<dbReference type="InterPro" id="IPR018060">
    <property type="entry name" value="HTH_AraC"/>
</dbReference>
<organism evidence="5 6">
    <name type="scientific">Kandleria vitulina DSM 20405</name>
    <dbReference type="NCBI Taxonomy" id="1410657"/>
    <lineage>
        <taxon>Bacteria</taxon>
        <taxon>Bacillati</taxon>
        <taxon>Bacillota</taxon>
        <taxon>Erysipelotrichia</taxon>
        <taxon>Erysipelotrichales</taxon>
        <taxon>Coprobacillaceae</taxon>
        <taxon>Kandleria</taxon>
    </lineage>
</organism>
<dbReference type="AlphaFoldDB" id="A0A0R2HCR9"/>
<dbReference type="PANTHER" id="PTHR43280:SF30">
    <property type="entry name" value="MMSAB OPERON REGULATORY PROTEIN"/>
    <property type="match status" value="1"/>
</dbReference>
<dbReference type="CDD" id="cd06986">
    <property type="entry name" value="cupin_MmsR-like_N"/>
    <property type="match status" value="1"/>
</dbReference>
<evidence type="ECO:0000256" key="1">
    <source>
        <dbReference type="ARBA" id="ARBA00023015"/>
    </source>
</evidence>
<dbReference type="PATRIC" id="fig|1410657.5.peg.1063"/>
<dbReference type="PROSITE" id="PS00041">
    <property type="entry name" value="HTH_ARAC_FAMILY_1"/>
    <property type="match status" value="1"/>
</dbReference>
<evidence type="ECO:0000256" key="3">
    <source>
        <dbReference type="ARBA" id="ARBA00023163"/>
    </source>
</evidence>
<keyword evidence="3" id="KW-0804">Transcription</keyword>
<keyword evidence="6" id="KW-1185">Reference proteome</keyword>